<evidence type="ECO:0000256" key="13">
    <source>
        <dbReference type="ARBA" id="ARBA00023136"/>
    </source>
</evidence>
<evidence type="ECO:0000313" key="17">
    <source>
        <dbReference type="Proteomes" id="UP000783934"/>
    </source>
</evidence>
<dbReference type="EMBL" id="JAATIZ010000004">
    <property type="protein sequence ID" value="NJB65884.1"/>
    <property type="molecule type" value="Genomic_DNA"/>
</dbReference>
<evidence type="ECO:0000256" key="1">
    <source>
        <dbReference type="ARBA" id="ARBA00002057"/>
    </source>
</evidence>
<evidence type="ECO:0000256" key="11">
    <source>
        <dbReference type="ARBA" id="ARBA00022916"/>
    </source>
</evidence>
<dbReference type="InterPro" id="IPR018513">
    <property type="entry name" value="Cell_synthase_bac"/>
</dbReference>
<evidence type="ECO:0000256" key="5">
    <source>
        <dbReference type="ARBA" id="ARBA00011437"/>
    </source>
</evidence>
<dbReference type="Proteomes" id="UP000783934">
    <property type="component" value="Unassembled WGS sequence"/>
</dbReference>
<comment type="function">
    <text evidence="1 15">Binds the cellulose synthase activator, bis-(3'-5') cyclic diguanylic acid (c-di-GMP).</text>
</comment>
<organism evidence="16 17">
    <name type="scientific">Paenalcaligenes hominis</name>
    <dbReference type="NCBI Taxonomy" id="643674"/>
    <lineage>
        <taxon>Bacteria</taxon>
        <taxon>Pseudomonadati</taxon>
        <taxon>Pseudomonadota</taxon>
        <taxon>Betaproteobacteria</taxon>
        <taxon>Burkholderiales</taxon>
        <taxon>Alcaligenaceae</taxon>
        <taxon>Paenalcaligenes</taxon>
    </lineage>
</organism>
<name>A0ABX0WSZ1_9BURK</name>
<gene>
    <name evidence="16" type="ORF">GGR41_002139</name>
</gene>
<keyword evidence="8 15" id="KW-0997">Cell inner membrane</keyword>
<evidence type="ECO:0000256" key="14">
    <source>
        <dbReference type="ARBA" id="ARBA00033444"/>
    </source>
</evidence>
<proteinExistence type="inferred from homology"/>
<comment type="subunit">
    <text evidence="5 15">Tightly associated with the cellulose synthase catalytic subunit.</text>
</comment>
<sequence>MKNKLYKQSVALMAALCVNVGIGAQEPTEPTLLQIEPPQESAASTPTRQDILGLSQLTQGNGFKLLGMRNAQALEFTLRRDQVVNSAELDLVFTPSPALLPKLSHLRVYLNDELMGVINVESEFLGQKIARKLPLDPLLMTRFNRIRLEFVGHYTDICEDLTHSALWLDVSKETRVTINQEPLPLANDLAFFPEPFFDAGDMQAQTIPFVFAQPPSSTELQASAILASYFGKEAQWRDLSFPVSFNVLPEHHAVVFATNDARPDFLKSYPTVTEPTVELMAVPNSQTHKMLLILGRDEADLVTAASALAIGNPLFRGRSVSVDSVIEEAPRQPYDAPNWVATNRPVYFSELTSYPGQLEVSGLMPRPIDLAINLPPDLFVWGNNGIPMELNYRYVAPKASDESRLTLSLNNQYIDSYLLKSSDEKGTFTQLRLPLRGNETSLEDEKLLLPAVKIGSNNTIRFDFSYASTLGSAQHGMCQTVLPVDIRAAIDERSVLDFSGYAHYIAMPNLRVFASSAFPFSRMADLSETIAVVPEAPSALQVSAFLETFSHIGAQVGYPALKLRVMSDWEKASQQDADILLLGALPDAIKARPDANLLLQDTESWLRQTATNHNDKQRRENRELLKKAEVEAQSLVRIRALAPMAALVGLQSEHFPQRSIVGLLANTDEDVTLLRDALASSGKRAAMDGSVVLIRDSGVAAQHVGSTYYVGHLEWWKKLWFTLSDKPLLLSGLAFTLVLIVALILWGLLRQVARRRVEHDD</sequence>
<keyword evidence="17" id="KW-1185">Reference proteome</keyword>
<keyword evidence="10 15" id="KW-0812">Transmembrane</keyword>
<evidence type="ECO:0000256" key="7">
    <source>
        <dbReference type="ARBA" id="ARBA00022475"/>
    </source>
</evidence>
<dbReference type="RefSeq" id="WP_167661814.1">
    <property type="nucleotide sequence ID" value="NZ_BMCQ01000005.1"/>
</dbReference>
<evidence type="ECO:0000313" key="16">
    <source>
        <dbReference type="EMBL" id="NJB65884.1"/>
    </source>
</evidence>
<evidence type="ECO:0000256" key="15">
    <source>
        <dbReference type="RuleBase" id="RU365021"/>
    </source>
</evidence>
<protein>
    <recommendedName>
        <fullName evidence="6 15">Cyclic di-GMP-binding protein</fullName>
    </recommendedName>
    <alternativeName>
        <fullName evidence="14 15">Cellulose synthase regulatory subunit</fullName>
    </alternativeName>
</protein>
<evidence type="ECO:0000256" key="6">
    <source>
        <dbReference type="ARBA" id="ARBA00021844"/>
    </source>
</evidence>
<keyword evidence="15" id="KW-0732">Signal</keyword>
<feature type="transmembrane region" description="Helical" evidence="15">
    <location>
        <begin position="728"/>
        <end position="749"/>
    </location>
</feature>
<dbReference type="NCBIfam" id="NF008323">
    <property type="entry name" value="PRK11114.1-1"/>
    <property type="match status" value="1"/>
</dbReference>
<comment type="similarity">
    <text evidence="4 15">Belongs to the AcsB/BcsB family.</text>
</comment>
<evidence type="ECO:0000256" key="10">
    <source>
        <dbReference type="ARBA" id="ARBA00022692"/>
    </source>
</evidence>
<dbReference type="Pfam" id="PF03170">
    <property type="entry name" value="BcsB"/>
    <property type="match status" value="1"/>
</dbReference>
<feature type="chain" id="PRO_5044987960" description="Cyclic di-GMP-binding protein" evidence="15">
    <location>
        <begin position="24"/>
        <end position="761"/>
    </location>
</feature>
<dbReference type="PRINTS" id="PR01440">
    <property type="entry name" value="CELLSNTHASEB"/>
</dbReference>
<dbReference type="InterPro" id="IPR003920">
    <property type="entry name" value="Cell_synth_B"/>
</dbReference>
<evidence type="ECO:0000256" key="8">
    <source>
        <dbReference type="ARBA" id="ARBA00022519"/>
    </source>
</evidence>
<dbReference type="PANTHER" id="PTHR39083:SF1">
    <property type="entry name" value="CYCLIC DI-GMP-BINDING PROTEIN"/>
    <property type="match status" value="1"/>
</dbReference>
<comment type="caution">
    <text evidence="16">The sequence shown here is derived from an EMBL/GenBank/DDBJ whole genome shotgun (WGS) entry which is preliminary data.</text>
</comment>
<dbReference type="PANTHER" id="PTHR39083">
    <property type="entry name" value="CYCLIC DI-GMP-BINDING PROTEIN"/>
    <property type="match status" value="1"/>
</dbReference>
<evidence type="ECO:0000256" key="9">
    <source>
        <dbReference type="ARBA" id="ARBA00022636"/>
    </source>
</evidence>
<evidence type="ECO:0000256" key="2">
    <source>
        <dbReference type="ARBA" id="ARBA00004377"/>
    </source>
</evidence>
<keyword evidence="11 15" id="KW-0135">Cellulose biosynthesis</keyword>
<evidence type="ECO:0000256" key="12">
    <source>
        <dbReference type="ARBA" id="ARBA00022989"/>
    </source>
</evidence>
<feature type="signal peptide" evidence="15">
    <location>
        <begin position="1"/>
        <end position="23"/>
    </location>
</feature>
<accession>A0ABX0WSZ1</accession>
<dbReference type="NCBIfam" id="NF008325">
    <property type="entry name" value="PRK11114.1-3"/>
    <property type="match status" value="1"/>
</dbReference>
<keyword evidence="12 15" id="KW-1133">Transmembrane helix</keyword>
<evidence type="ECO:0000256" key="3">
    <source>
        <dbReference type="ARBA" id="ARBA00005186"/>
    </source>
</evidence>
<dbReference type="Gene3D" id="2.60.120.260">
    <property type="entry name" value="Galactose-binding domain-like"/>
    <property type="match status" value="2"/>
</dbReference>
<comment type="subcellular location">
    <subcellularLocation>
        <location evidence="2">Cell inner membrane</location>
        <topology evidence="2">Single-pass membrane protein</topology>
    </subcellularLocation>
</comment>
<keyword evidence="9 15" id="KW-0973">c-di-GMP</keyword>
<comment type="pathway">
    <text evidence="3 15">Glycan metabolism; bacterial cellulose biosynthesis.</text>
</comment>
<evidence type="ECO:0000256" key="4">
    <source>
        <dbReference type="ARBA" id="ARBA00010714"/>
    </source>
</evidence>
<reference evidence="16 17" key="1">
    <citation type="submission" date="2020-03" db="EMBL/GenBank/DDBJ databases">
        <title>Genomic Encyclopedia of Type Strains, Phase IV (KMG-IV): sequencing the most valuable type-strain genomes for metagenomic binning, comparative biology and taxonomic classification.</title>
        <authorList>
            <person name="Goeker M."/>
        </authorList>
    </citation>
    <scope>NUCLEOTIDE SEQUENCE [LARGE SCALE GENOMIC DNA]</scope>
    <source>
        <strain evidence="16 17">DSM 26613</strain>
    </source>
</reference>
<keyword evidence="13 15" id="KW-0472">Membrane</keyword>
<keyword evidence="7 15" id="KW-1003">Cell membrane</keyword>